<sequence length="439" mass="49784">MADDIRIKTKEESAAIQKELEQNWQITKDFFGNISKCFPMIQSNLLPQVKIGDKMFQFGKEPTPPPYKFNVGENTFRKITKQEACNMVLEHFGDRKLFQPKPVRPQTPYYPKGDTLEVPNIDIEAPSLPPKPVMLDLGINITSIMVNNPQLEVPEFIQGSSNIQACIESSDKINIADVVPLDKKDSQGKNGGKNLNTGDFDKEDWDENYNDYIINKVDYYDWYDLIDLKSSITNKLLETNIDSKQSLLDEQFLSNSVNSNIVQCMMARISDKNIVSVEPQTIEWALDTAATNHITLFKSNFLELNEIPTGPKQIIGVTGSDVITHQGTVIIHHTNSLGETHTVKLYPVFYWPKANHRLLAGNKYIVNGYDIKYLFPETSIIMKANGKLFMSLFAKPERDGYTYLHASSVKQNKAVTILAFKIKSTDPVIAHNRFGHIPY</sequence>
<gene>
    <name evidence="2" type="ORF">WG66_14891</name>
</gene>
<dbReference type="InterPro" id="IPR054722">
    <property type="entry name" value="PolX-like_BBD"/>
</dbReference>
<reference evidence="2 3" key="1">
    <citation type="submission" date="2015-12" db="EMBL/GenBank/DDBJ databases">
        <title>Draft genome sequence of Moniliophthora roreri, the causal agent of frosty pod rot of cacao.</title>
        <authorList>
            <person name="Aime M.C."/>
            <person name="Diaz-Valderrama J.R."/>
            <person name="Kijpornyongpan T."/>
            <person name="Phillips-Mora W."/>
        </authorList>
    </citation>
    <scope>NUCLEOTIDE SEQUENCE [LARGE SCALE GENOMIC DNA]</scope>
    <source>
        <strain evidence="2 3">MCA 2952</strain>
    </source>
</reference>
<dbReference type="AlphaFoldDB" id="A0A0W0F847"/>
<feature type="domain" description="Retrovirus-related Pol polyprotein from transposon TNT 1-94-like beta-barrel" evidence="1">
    <location>
        <begin position="284"/>
        <end position="368"/>
    </location>
</feature>
<evidence type="ECO:0000259" key="1">
    <source>
        <dbReference type="Pfam" id="PF22936"/>
    </source>
</evidence>
<dbReference type="Proteomes" id="UP000054988">
    <property type="component" value="Unassembled WGS sequence"/>
</dbReference>
<organism evidence="2 3">
    <name type="scientific">Moniliophthora roreri</name>
    <name type="common">Frosty pod rot fungus</name>
    <name type="synonym">Monilia roreri</name>
    <dbReference type="NCBI Taxonomy" id="221103"/>
    <lineage>
        <taxon>Eukaryota</taxon>
        <taxon>Fungi</taxon>
        <taxon>Dikarya</taxon>
        <taxon>Basidiomycota</taxon>
        <taxon>Agaricomycotina</taxon>
        <taxon>Agaricomycetes</taxon>
        <taxon>Agaricomycetidae</taxon>
        <taxon>Agaricales</taxon>
        <taxon>Marasmiineae</taxon>
        <taxon>Marasmiaceae</taxon>
        <taxon>Moniliophthora</taxon>
    </lineage>
</organism>
<dbReference type="Pfam" id="PF22936">
    <property type="entry name" value="Pol_BBD"/>
    <property type="match status" value="1"/>
</dbReference>
<comment type="caution">
    <text evidence="2">The sequence shown here is derived from an EMBL/GenBank/DDBJ whole genome shotgun (WGS) entry which is preliminary data.</text>
</comment>
<name>A0A0W0F847_MONRR</name>
<protein>
    <recommendedName>
        <fullName evidence="1">Retrovirus-related Pol polyprotein from transposon TNT 1-94-like beta-barrel domain-containing protein</fullName>
    </recommendedName>
</protein>
<evidence type="ECO:0000313" key="2">
    <source>
        <dbReference type="EMBL" id="KTB32531.1"/>
    </source>
</evidence>
<evidence type="ECO:0000313" key="3">
    <source>
        <dbReference type="Proteomes" id="UP000054988"/>
    </source>
</evidence>
<dbReference type="EMBL" id="LATX01002216">
    <property type="protein sequence ID" value="KTB32531.1"/>
    <property type="molecule type" value="Genomic_DNA"/>
</dbReference>
<accession>A0A0W0F847</accession>
<proteinExistence type="predicted"/>